<feature type="domain" description="Transposase DDE" evidence="1">
    <location>
        <begin position="39"/>
        <end position="107"/>
    </location>
</feature>
<name>A0ABV7S9K1_9ACTN</name>
<dbReference type="RefSeq" id="WP_386275944.1">
    <property type="nucleotide sequence ID" value="NZ_JBHRWR010000008.1"/>
</dbReference>
<comment type="caution">
    <text evidence="2">The sequence shown here is derived from an EMBL/GenBank/DDBJ whole genome shotgun (WGS) entry which is preliminary data.</text>
</comment>
<reference evidence="3" key="1">
    <citation type="journal article" date="2019" name="Int. J. Syst. Evol. Microbiol.">
        <title>The Global Catalogue of Microorganisms (GCM) 10K type strain sequencing project: providing services to taxonomists for standard genome sequencing and annotation.</title>
        <authorList>
            <consortium name="The Broad Institute Genomics Platform"/>
            <consortium name="The Broad Institute Genome Sequencing Center for Infectious Disease"/>
            <person name="Wu L."/>
            <person name="Ma J."/>
        </authorList>
    </citation>
    <scope>NUCLEOTIDE SEQUENCE [LARGE SCALE GENOMIC DNA]</scope>
    <source>
        <strain evidence="3">CGMCC 4.7035</strain>
    </source>
</reference>
<protein>
    <submittedName>
        <fullName evidence="2">Transposase</fullName>
    </submittedName>
</protein>
<dbReference type="Proteomes" id="UP001595701">
    <property type="component" value="Unassembled WGS sequence"/>
</dbReference>
<gene>
    <name evidence="2" type="ORF">ACFOZ0_10305</name>
</gene>
<evidence type="ECO:0000313" key="3">
    <source>
        <dbReference type="Proteomes" id="UP001595701"/>
    </source>
</evidence>
<dbReference type="EMBL" id="JBHRWR010000008">
    <property type="protein sequence ID" value="MFC3573654.1"/>
    <property type="molecule type" value="Genomic_DNA"/>
</dbReference>
<evidence type="ECO:0000313" key="2">
    <source>
        <dbReference type="EMBL" id="MFC3573654.1"/>
    </source>
</evidence>
<accession>A0ABV7S9K1</accession>
<proteinExistence type="predicted"/>
<keyword evidence="3" id="KW-1185">Reference proteome</keyword>
<dbReference type="Pfam" id="PF13751">
    <property type="entry name" value="DDE_Tnp_1_6"/>
    <property type="match status" value="1"/>
</dbReference>
<dbReference type="InterPro" id="IPR025668">
    <property type="entry name" value="Tnp_DDE_dom"/>
</dbReference>
<evidence type="ECO:0000259" key="1">
    <source>
        <dbReference type="Pfam" id="PF13751"/>
    </source>
</evidence>
<sequence>MGERAGNLSARGHQRVLDQVEHQGPYVSVGPVCRPGSPRSDCRAYPDRTQCTTSATRPRSIAVLPRPLHEIQTRNRLDQQTEQWQRRYAIRAGIEATASSTPRTRRLTTRFHALHEGLGATSCSAEQ</sequence>
<organism evidence="2 3">
    <name type="scientific">Streptomyces yaanensis</name>
    <dbReference type="NCBI Taxonomy" id="1142239"/>
    <lineage>
        <taxon>Bacteria</taxon>
        <taxon>Bacillati</taxon>
        <taxon>Actinomycetota</taxon>
        <taxon>Actinomycetes</taxon>
        <taxon>Kitasatosporales</taxon>
        <taxon>Streptomycetaceae</taxon>
        <taxon>Streptomyces</taxon>
    </lineage>
</organism>